<dbReference type="InterPro" id="IPR029063">
    <property type="entry name" value="SAM-dependent_MTases_sf"/>
</dbReference>
<reference evidence="1" key="1">
    <citation type="journal article" date="2013" name="Environ. Microbiol.">
        <title>Microbiota from the distal guts of lean and obese adolescents exhibit partial functional redundancy besides clear differences in community structure.</title>
        <authorList>
            <person name="Ferrer M."/>
            <person name="Ruiz A."/>
            <person name="Lanza F."/>
            <person name="Haange S.B."/>
            <person name="Oberbach A."/>
            <person name="Till H."/>
            <person name="Bargiela R."/>
            <person name="Campoy C."/>
            <person name="Segura M.T."/>
            <person name="Richter M."/>
            <person name="von Bergen M."/>
            <person name="Seifert J."/>
            <person name="Suarez A."/>
        </authorList>
    </citation>
    <scope>NUCLEOTIDE SEQUENCE</scope>
</reference>
<comment type="caution">
    <text evidence="1">The sequence shown here is derived from an EMBL/GenBank/DDBJ whole genome shotgun (WGS) entry which is preliminary data.</text>
</comment>
<evidence type="ECO:0000313" key="1">
    <source>
        <dbReference type="EMBL" id="EKC70783.1"/>
    </source>
</evidence>
<gene>
    <name evidence="1" type="ORF">LEA_07605</name>
</gene>
<dbReference type="GO" id="GO:0032259">
    <property type="term" value="P:methylation"/>
    <property type="evidence" value="ECO:0007669"/>
    <property type="project" value="UniProtKB-KW"/>
</dbReference>
<feature type="non-terminal residue" evidence="1">
    <location>
        <position position="279"/>
    </location>
</feature>
<sequence length="279" mass="31848">MERNLIISQLQKQDQSVISFPDRNSEWGDSKYRGNCSGWIQAFLIWKYQVEKFAELFSGSGTGYDVAKDMGIKYVGADLNPVPVRPGILQVNAVTDEVPEAFVQSDFIFMHPPYGAEIGIPYAGAEWGAEKKWTKVNGRNKCIITDHTNELIPKMGYDPKDYDLGRMEWNKFIKTLNTIIMKYYSAMQNGAKMGILMGDVRRAGKFHSMLTDIVKPGSLEQVIIKMQHNTVSERQNIQYAHKNFVPLVHEYIMVLKKITPYIIDFSLPTKYEGDIRDSS</sequence>
<dbReference type="Gene3D" id="3.40.50.150">
    <property type="entry name" value="Vaccinia Virus protein VP39"/>
    <property type="match status" value="1"/>
</dbReference>
<dbReference type="GO" id="GO:0008168">
    <property type="term" value="F:methyltransferase activity"/>
    <property type="evidence" value="ECO:0007669"/>
    <property type="project" value="UniProtKB-KW"/>
</dbReference>
<protein>
    <submittedName>
        <fullName evidence="1">DNA modification methylase</fullName>
    </submittedName>
</protein>
<dbReference type="AlphaFoldDB" id="K1TMB9"/>
<accession>K1TMB9</accession>
<keyword evidence="1" id="KW-0489">Methyltransferase</keyword>
<organism evidence="1">
    <name type="scientific">human gut metagenome</name>
    <dbReference type="NCBI Taxonomy" id="408170"/>
    <lineage>
        <taxon>unclassified sequences</taxon>
        <taxon>metagenomes</taxon>
        <taxon>organismal metagenomes</taxon>
    </lineage>
</organism>
<proteinExistence type="predicted"/>
<dbReference type="EMBL" id="AJWY01005014">
    <property type="protein sequence ID" value="EKC70783.1"/>
    <property type="molecule type" value="Genomic_DNA"/>
</dbReference>
<keyword evidence="1" id="KW-0808">Transferase</keyword>
<name>K1TMB9_9ZZZZ</name>